<comment type="subcellular location">
    <subcellularLocation>
        <location evidence="2">Cytoplasm</location>
        <location evidence="2">Cytoskeleton</location>
        <location evidence="2">Cilium axoneme</location>
    </subcellularLocation>
    <subcellularLocation>
        <location evidence="1">Cytoplasm</location>
        <location evidence="1">Cytoskeleton</location>
        <location evidence="1">Cilium basal body</location>
    </subcellularLocation>
</comment>
<dbReference type="InterPro" id="IPR018799">
    <property type="entry name" value="TRAF3IP1"/>
</dbReference>
<accession>F0VYZ4</accession>
<dbReference type="SUPFAM" id="SSF47473">
    <property type="entry name" value="EF-hand"/>
    <property type="match status" value="1"/>
</dbReference>
<evidence type="ECO:0000256" key="1">
    <source>
        <dbReference type="ARBA" id="ARBA00004120"/>
    </source>
</evidence>
<keyword evidence="8" id="KW-0966">Cell projection</keyword>
<feature type="region of interest" description="Disordered" evidence="10">
    <location>
        <begin position="322"/>
        <end position="388"/>
    </location>
</feature>
<dbReference type="Gene3D" id="1.10.418.50">
    <property type="entry name" value="Microtubule-binding protein MIP-T3"/>
    <property type="match status" value="1"/>
</dbReference>
<dbReference type="GO" id="GO:0036064">
    <property type="term" value="C:ciliary basal body"/>
    <property type="evidence" value="ECO:0007669"/>
    <property type="project" value="TreeGrafter"/>
</dbReference>
<feature type="domain" description="EF-hand" evidence="11">
    <location>
        <begin position="474"/>
        <end position="509"/>
    </location>
</feature>
<dbReference type="InterPro" id="IPR011992">
    <property type="entry name" value="EF-hand-dom_pair"/>
</dbReference>
<dbReference type="HOGENOM" id="CLU_392528_0_0_1"/>
<protein>
    <submittedName>
        <fullName evidence="12">Uncharacterized protein AlNc14C1G141</fullName>
    </submittedName>
</protein>
<keyword evidence="7" id="KW-0206">Cytoskeleton</keyword>
<keyword evidence="4" id="KW-0970">Cilium biogenesis/degradation</keyword>
<dbReference type="InterPro" id="IPR040468">
    <property type="entry name" value="TRAF3IP1_N"/>
</dbReference>
<reference evidence="12" key="2">
    <citation type="submission" date="2011-02" db="EMBL/GenBank/DDBJ databases">
        <authorList>
            <person name="MacLean D."/>
        </authorList>
    </citation>
    <scope>NUCLEOTIDE SEQUENCE</scope>
</reference>
<dbReference type="SMART" id="SM00054">
    <property type="entry name" value="EFh"/>
    <property type="match status" value="3"/>
</dbReference>
<dbReference type="CDD" id="cd00051">
    <property type="entry name" value="EFh"/>
    <property type="match status" value="1"/>
</dbReference>
<dbReference type="GO" id="GO:0030992">
    <property type="term" value="C:intraciliary transport particle B"/>
    <property type="evidence" value="ECO:0007669"/>
    <property type="project" value="TreeGrafter"/>
</dbReference>
<name>F0VYZ4_9STRA</name>
<dbReference type="PANTHER" id="PTHR31363">
    <property type="entry name" value="TRAF3-INTERACTING PROTEIN 1"/>
    <property type="match status" value="1"/>
</dbReference>
<dbReference type="GO" id="GO:0008017">
    <property type="term" value="F:microtubule binding"/>
    <property type="evidence" value="ECO:0007669"/>
    <property type="project" value="InterPro"/>
</dbReference>
<dbReference type="PANTHER" id="PTHR31363:SF0">
    <property type="entry name" value="TRAF3-INTERACTING PROTEIN 1"/>
    <property type="match status" value="1"/>
</dbReference>
<evidence type="ECO:0000259" key="11">
    <source>
        <dbReference type="PROSITE" id="PS50222"/>
    </source>
</evidence>
<evidence type="ECO:0000256" key="6">
    <source>
        <dbReference type="ARBA" id="ARBA00023054"/>
    </source>
</evidence>
<evidence type="ECO:0000256" key="8">
    <source>
        <dbReference type="ARBA" id="ARBA00023273"/>
    </source>
</evidence>
<dbReference type="PROSITE" id="PS50222">
    <property type="entry name" value="EF_HAND_2"/>
    <property type="match status" value="2"/>
</dbReference>
<dbReference type="GO" id="GO:0042073">
    <property type="term" value="P:intraciliary transport"/>
    <property type="evidence" value="ECO:0007669"/>
    <property type="project" value="TreeGrafter"/>
</dbReference>
<evidence type="ECO:0000313" key="12">
    <source>
        <dbReference type="EMBL" id="CCA14009.1"/>
    </source>
</evidence>
<keyword evidence="5" id="KW-0106">Calcium</keyword>
<dbReference type="Gene3D" id="1.10.238.10">
    <property type="entry name" value="EF-hand"/>
    <property type="match status" value="1"/>
</dbReference>
<keyword evidence="3" id="KW-0963">Cytoplasm</keyword>
<dbReference type="AlphaFoldDB" id="F0VYZ4"/>
<evidence type="ECO:0000256" key="2">
    <source>
        <dbReference type="ARBA" id="ARBA00004430"/>
    </source>
</evidence>
<dbReference type="InterPro" id="IPR018247">
    <property type="entry name" value="EF_Hand_1_Ca_BS"/>
</dbReference>
<comment type="similarity">
    <text evidence="9">Belongs to the TRAF3IP1 family.</text>
</comment>
<sequence length="703" mass="79411">MKQSNAFDLAIEQTYQSLSKIVHTTIVDRWVLRRPPFLFLYKLLVEILAQHNVFTQEQLSITNLVDREDKAAFLVRALAFVEFVLADSKEFPFLLCISPIKVLAGVEVENTLIFLRQLCQAHSSVSHVAKMEALRKISDAGVAHLYTAGVVFRRGMLLLQALVRGFMHRRRLSQSAFLLSTNYSVEASENISTSFINSSLDNTSKLSVARGTKFWFESADGKIEAGTVVRKIHGMYELVFDEAARRTERVDSSKMRAILEASACLNDLMYQEEIDFPSGGGASCDKNHIQTSKEISDLLGDYLPPINESLLQKQISQGYDDPGQIIFNKRNTKSRPSRYDNQNGSKVLSEEKSKPLDNTSSASSWRLSKKSRSLSKVTSMPTITPDVSDANKALQLPGQDDPSNKALKATIALVKKTKADKMVSKKKALFNSEERRTNGLTEADTIGRRKQKQNHDKQKLFNGIARHIDTFIKHRQLHMADFFRLFDTDNSSGISSSELVNALAQMDLYLTAEQAQDFCAYVDHNGDGEIDIEELAEILRMARIDSSQLDQARKDASQSGGFISFEADQVIKKAKSSLPFLPLYKYRTRIYEAFAALERDDTNIVDATELYVALVQLEIPDCSESMLHDLVQWSLAMPMLIYENASLEQIRGCGKDRKLHIQQLSRVLEDGMKSKRSNPFLDMIWINQFDAQMERGYRAFQVL</sequence>
<dbReference type="GO" id="GO:0060271">
    <property type="term" value="P:cilium assembly"/>
    <property type="evidence" value="ECO:0007669"/>
    <property type="project" value="TreeGrafter"/>
</dbReference>
<dbReference type="InterPro" id="IPR042576">
    <property type="entry name" value="TRAF3IP1_N_sf"/>
</dbReference>
<keyword evidence="6" id="KW-0175">Coiled coil</keyword>
<dbReference type="GO" id="GO:0005509">
    <property type="term" value="F:calcium ion binding"/>
    <property type="evidence" value="ECO:0007669"/>
    <property type="project" value="InterPro"/>
</dbReference>
<evidence type="ECO:0000256" key="9">
    <source>
        <dbReference type="ARBA" id="ARBA00043971"/>
    </source>
</evidence>
<feature type="domain" description="EF-hand" evidence="11">
    <location>
        <begin position="510"/>
        <end position="545"/>
    </location>
</feature>
<organism evidence="12">
    <name type="scientific">Albugo laibachii Nc14</name>
    <dbReference type="NCBI Taxonomy" id="890382"/>
    <lineage>
        <taxon>Eukaryota</taxon>
        <taxon>Sar</taxon>
        <taxon>Stramenopiles</taxon>
        <taxon>Oomycota</taxon>
        <taxon>Peronosporomycetes</taxon>
        <taxon>Albuginales</taxon>
        <taxon>Albuginaceae</taxon>
        <taxon>Albugo</taxon>
    </lineage>
</organism>
<evidence type="ECO:0000256" key="3">
    <source>
        <dbReference type="ARBA" id="ARBA00022490"/>
    </source>
</evidence>
<reference evidence="12" key="1">
    <citation type="journal article" date="2011" name="PLoS Biol.">
        <title>Gene gain and loss during evolution of obligate parasitism in the white rust pathogen of Arabidopsis thaliana.</title>
        <authorList>
            <person name="Kemen E."/>
            <person name="Gardiner A."/>
            <person name="Schultz-Larsen T."/>
            <person name="Kemen A.C."/>
            <person name="Balmuth A.L."/>
            <person name="Robert-Seilaniantz A."/>
            <person name="Bailey K."/>
            <person name="Holub E."/>
            <person name="Studholme D.J."/>
            <person name="Maclean D."/>
            <person name="Jones J.D."/>
        </authorList>
    </citation>
    <scope>NUCLEOTIDE SEQUENCE</scope>
</reference>
<dbReference type="GO" id="GO:0070507">
    <property type="term" value="P:regulation of microtubule cytoskeleton organization"/>
    <property type="evidence" value="ECO:0007669"/>
    <property type="project" value="TreeGrafter"/>
</dbReference>
<dbReference type="EMBL" id="FR824046">
    <property type="protein sequence ID" value="CCA14009.1"/>
    <property type="molecule type" value="Genomic_DNA"/>
</dbReference>
<dbReference type="GO" id="GO:0005930">
    <property type="term" value="C:axoneme"/>
    <property type="evidence" value="ECO:0007669"/>
    <property type="project" value="UniProtKB-SubCell"/>
</dbReference>
<proteinExistence type="inferred from homology"/>
<dbReference type="InterPro" id="IPR002048">
    <property type="entry name" value="EF_hand_dom"/>
</dbReference>
<evidence type="ECO:0000256" key="10">
    <source>
        <dbReference type="SAM" id="MobiDB-lite"/>
    </source>
</evidence>
<gene>
    <name evidence="12" type="primary">AlNc14C1G141</name>
    <name evidence="12" type="ORF">ALNC14_001520</name>
</gene>
<evidence type="ECO:0000256" key="4">
    <source>
        <dbReference type="ARBA" id="ARBA00022794"/>
    </source>
</evidence>
<dbReference type="Pfam" id="PF13499">
    <property type="entry name" value="EF-hand_7"/>
    <property type="match status" value="1"/>
</dbReference>
<dbReference type="PROSITE" id="PS50096">
    <property type="entry name" value="IQ"/>
    <property type="match status" value="1"/>
</dbReference>
<dbReference type="PROSITE" id="PS00018">
    <property type="entry name" value="EF_HAND_1"/>
    <property type="match status" value="1"/>
</dbReference>
<dbReference type="Pfam" id="PF10243">
    <property type="entry name" value="MIP-T3"/>
    <property type="match status" value="1"/>
</dbReference>
<evidence type="ECO:0000256" key="7">
    <source>
        <dbReference type="ARBA" id="ARBA00023212"/>
    </source>
</evidence>
<evidence type="ECO:0000256" key="5">
    <source>
        <dbReference type="ARBA" id="ARBA00022837"/>
    </source>
</evidence>